<gene>
    <name evidence="5" type="ORF">MNBD_GAMMA26-2421</name>
</gene>
<dbReference type="Pfam" id="PF13291">
    <property type="entry name" value="ACT_4"/>
    <property type="match status" value="1"/>
</dbReference>
<proteinExistence type="inferred from homology"/>
<reference evidence="5" key="1">
    <citation type="submission" date="2018-06" db="EMBL/GenBank/DDBJ databases">
        <authorList>
            <person name="Zhirakovskaya E."/>
        </authorList>
    </citation>
    <scope>NUCLEOTIDE SEQUENCE</scope>
</reference>
<sequence>MVSVITNLPLDDQLDDRAIGAWVDSLANRFSKEEMELLHDACELASRVHQGEVQASGECTVHYLLSVADILTGLGMDHETLAAALLHDVLRSEIIDIELLRERFSKGVAGMVEDMARIGLVTGIQLDIVQDAEEQHAENLRRMLLSIADDVRVVLIVLAECLHGLRTVKNMPDDVRQRVAIEARDIYAPLANRLGVWQLKWELEDLALRYLEPDAYQDVASQLDGRRGDRERFIADVIKMLQGKFHELGIQADISGRPKHINSIWRKMQRKGVSFDQIFDLRAVRILVDSVADCYATLGVVHGLWRHIPGEFDDYIATPKANMYQSLHTAVVGPGGNNLEVQIRTHDMHQHSELGVAAHWAYKEDSKHDLDFERRIIMMRNWLELKEEEAGAEDFFDRFKSEFEPVLSYVLTPQGKVVELPKGATPVDFAYAIHSDVGHRCRGAKVDGRIVPLTHQLESGHTVEVITAREGGPSRDWLSAHHGYIKTARARNRVRQWFRHQDFEQHVQMGRTTLERELKRLGVGKPNLDKLAKEFNLQKAEDLLAAVGRGDISPVQVAGATGERKRAAPAKKRSPGSTGKGESKGEVIVAGVDDLMTNIARCCKPVPYDPVVGYITQGRGVTVHRQDCTTINRLEESQQSRLVEVVWNDKQIGASYSVDVQVNAQDRKGLLGDISTIFTSEELDILGVVCRTNRKTDMASMQFTVEIADIRQLSRVLNKIAQMSEVYEVRRRV</sequence>
<dbReference type="GO" id="GO:0015969">
    <property type="term" value="P:guanosine tetraphosphate metabolic process"/>
    <property type="evidence" value="ECO:0007669"/>
    <property type="project" value="InterPro"/>
</dbReference>
<dbReference type="Pfam" id="PF13328">
    <property type="entry name" value="HD_4"/>
    <property type="match status" value="1"/>
</dbReference>
<dbReference type="InterPro" id="IPR007685">
    <property type="entry name" value="RelA_SpoT"/>
</dbReference>
<dbReference type="CDD" id="cd01668">
    <property type="entry name" value="TGS_RSH"/>
    <property type="match status" value="1"/>
</dbReference>
<dbReference type="PANTHER" id="PTHR21262">
    <property type="entry name" value="GUANOSINE-3',5'-BIS DIPHOSPHATE 3'-PYROPHOSPHOHYDROLASE"/>
    <property type="match status" value="1"/>
</dbReference>
<organism evidence="5">
    <name type="scientific">hydrothermal vent metagenome</name>
    <dbReference type="NCBI Taxonomy" id="652676"/>
    <lineage>
        <taxon>unclassified sequences</taxon>
        <taxon>metagenomes</taxon>
        <taxon>ecological metagenomes</taxon>
    </lineage>
</organism>
<dbReference type="Gene3D" id="3.30.460.10">
    <property type="entry name" value="Beta Polymerase, domain 2"/>
    <property type="match status" value="1"/>
</dbReference>
<dbReference type="PROSITE" id="PS51671">
    <property type="entry name" value="ACT"/>
    <property type="match status" value="1"/>
</dbReference>
<dbReference type="InterPro" id="IPR012676">
    <property type="entry name" value="TGS-like"/>
</dbReference>
<dbReference type="GO" id="GO:0008893">
    <property type="term" value="F:guanosine-3',5'-bis(diphosphate) 3'-diphosphatase activity"/>
    <property type="evidence" value="ECO:0007669"/>
    <property type="project" value="TreeGrafter"/>
</dbReference>
<dbReference type="SUPFAM" id="SSF81271">
    <property type="entry name" value="TGS-like"/>
    <property type="match status" value="1"/>
</dbReference>
<dbReference type="CDD" id="cd04876">
    <property type="entry name" value="ACT_RelA-SpoT"/>
    <property type="match status" value="1"/>
</dbReference>
<dbReference type="InterPro" id="IPR033655">
    <property type="entry name" value="TGS_RelA/SpoT"/>
</dbReference>
<evidence type="ECO:0000259" key="4">
    <source>
        <dbReference type="PROSITE" id="PS51880"/>
    </source>
</evidence>
<dbReference type="InterPro" id="IPR004811">
    <property type="entry name" value="RelA/Spo_fam"/>
</dbReference>
<keyword evidence="5" id="KW-0418">Kinase</keyword>
<evidence type="ECO:0000259" key="3">
    <source>
        <dbReference type="PROSITE" id="PS51671"/>
    </source>
</evidence>
<evidence type="ECO:0000313" key="5">
    <source>
        <dbReference type="EMBL" id="VAX10681.1"/>
    </source>
</evidence>
<evidence type="ECO:0000256" key="1">
    <source>
        <dbReference type="ARBA" id="ARBA00007476"/>
    </source>
</evidence>
<keyword evidence="5" id="KW-0808">Transferase</keyword>
<dbReference type="Gene3D" id="3.30.70.260">
    <property type="match status" value="1"/>
</dbReference>
<accession>A0A3B1B8U1</accession>
<dbReference type="Pfam" id="PF19296">
    <property type="entry name" value="RelA_AH_RIS"/>
    <property type="match status" value="1"/>
</dbReference>
<dbReference type="Pfam" id="PF02824">
    <property type="entry name" value="TGS"/>
    <property type="match status" value="1"/>
</dbReference>
<keyword evidence="5" id="KW-0378">Hydrolase</keyword>
<comment type="similarity">
    <text evidence="1">Belongs to the RelA/SpoT family.</text>
</comment>
<dbReference type="Gene3D" id="3.10.20.30">
    <property type="match status" value="1"/>
</dbReference>
<feature type="region of interest" description="Disordered" evidence="2">
    <location>
        <begin position="557"/>
        <end position="585"/>
    </location>
</feature>
<dbReference type="EMBL" id="UOFX01000076">
    <property type="protein sequence ID" value="VAX10681.1"/>
    <property type="molecule type" value="Genomic_DNA"/>
</dbReference>
<name>A0A3B1B8U1_9ZZZZ</name>
<feature type="domain" description="ACT" evidence="3">
    <location>
        <begin position="659"/>
        <end position="733"/>
    </location>
</feature>
<dbReference type="CDD" id="cd05399">
    <property type="entry name" value="NT_Rel-Spo_like"/>
    <property type="match status" value="1"/>
</dbReference>
<protein>
    <submittedName>
        <fullName evidence="5">Inactive (P)ppGpp 3'-pyrophosphohydrolase domain / GTP pyrophosphokinase, (P)ppGpp synthetase I</fullName>
        <ecNumber evidence="5">2.7.6.5</ecNumber>
    </submittedName>
</protein>
<dbReference type="SUPFAM" id="SSF55021">
    <property type="entry name" value="ACT-like"/>
    <property type="match status" value="1"/>
</dbReference>
<dbReference type="SUPFAM" id="SSF109604">
    <property type="entry name" value="HD-domain/PDEase-like"/>
    <property type="match status" value="1"/>
</dbReference>
<dbReference type="InterPro" id="IPR043519">
    <property type="entry name" value="NT_sf"/>
</dbReference>
<dbReference type="InterPro" id="IPR004095">
    <property type="entry name" value="TGS"/>
</dbReference>
<dbReference type="NCBIfam" id="TIGR00691">
    <property type="entry name" value="spoT_relA"/>
    <property type="match status" value="1"/>
</dbReference>
<dbReference type="FunFam" id="3.30.460.10:FF:000001">
    <property type="entry name" value="GTP pyrophosphokinase RelA"/>
    <property type="match status" value="1"/>
</dbReference>
<dbReference type="InterPro" id="IPR045600">
    <property type="entry name" value="RelA/SpoT_AH_RIS"/>
</dbReference>
<evidence type="ECO:0000256" key="2">
    <source>
        <dbReference type="SAM" id="MobiDB-lite"/>
    </source>
</evidence>
<feature type="domain" description="TGS" evidence="4">
    <location>
        <begin position="406"/>
        <end position="467"/>
    </location>
</feature>
<dbReference type="InterPro" id="IPR012675">
    <property type="entry name" value="Beta-grasp_dom_sf"/>
</dbReference>
<dbReference type="Gene3D" id="1.10.3210.10">
    <property type="entry name" value="Hypothetical protein af1432"/>
    <property type="match status" value="1"/>
</dbReference>
<dbReference type="PANTHER" id="PTHR21262:SF31">
    <property type="entry name" value="GTP PYROPHOSPHOKINASE"/>
    <property type="match status" value="1"/>
</dbReference>
<dbReference type="GO" id="GO:0008728">
    <property type="term" value="F:GTP diphosphokinase activity"/>
    <property type="evidence" value="ECO:0007669"/>
    <property type="project" value="UniProtKB-EC"/>
</dbReference>
<dbReference type="InterPro" id="IPR045865">
    <property type="entry name" value="ACT-like_dom_sf"/>
</dbReference>
<dbReference type="SUPFAM" id="SSF81301">
    <property type="entry name" value="Nucleotidyltransferase"/>
    <property type="match status" value="1"/>
</dbReference>
<dbReference type="GO" id="GO:0042594">
    <property type="term" value="P:response to starvation"/>
    <property type="evidence" value="ECO:0007669"/>
    <property type="project" value="TreeGrafter"/>
</dbReference>
<dbReference type="AlphaFoldDB" id="A0A3B1B8U1"/>
<dbReference type="GO" id="GO:0005886">
    <property type="term" value="C:plasma membrane"/>
    <property type="evidence" value="ECO:0007669"/>
    <property type="project" value="TreeGrafter"/>
</dbReference>
<dbReference type="PROSITE" id="PS51880">
    <property type="entry name" value="TGS"/>
    <property type="match status" value="1"/>
</dbReference>
<dbReference type="GO" id="GO:0016301">
    <property type="term" value="F:kinase activity"/>
    <property type="evidence" value="ECO:0007669"/>
    <property type="project" value="UniProtKB-KW"/>
</dbReference>
<dbReference type="Pfam" id="PF04607">
    <property type="entry name" value="RelA_SpoT"/>
    <property type="match status" value="1"/>
</dbReference>
<dbReference type="SMART" id="SM00954">
    <property type="entry name" value="RelA_SpoT"/>
    <property type="match status" value="1"/>
</dbReference>
<dbReference type="EC" id="2.7.6.5" evidence="5"/>
<dbReference type="FunFam" id="3.10.20.30:FF:000002">
    <property type="entry name" value="GTP pyrophosphokinase (RelA/SpoT)"/>
    <property type="match status" value="1"/>
</dbReference>
<dbReference type="InterPro" id="IPR002912">
    <property type="entry name" value="ACT_dom"/>
</dbReference>